<evidence type="ECO:0000256" key="10">
    <source>
        <dbReference type="ARBA" id="ARBA00044881"/>
    </source>
</evidence>
<organism evidence="28 29">
    <name type="scientific">Batillaria attramentaria</name>
    <dbReference type="NCBI Taxonomy" id="370345"/>
    <lineage>
        <taxon>Eukaryota</taxon>
        <taxon>Metazoa</taxon>
        <taxon>Spiralia</taxon>
        <taxon>Lophotrochozoa</taxon>
        <taxon>Mollusca</taxon>
        <taxon>Gastropoda</taxon>
        <taxon>Caenogastropoda</taxon>
        <taxon>Sorbeoconcha</taxon>
        <taxon>Cerithioidea</taxon>
        <taxon>Batillariidae</taxon>
        <taxon>Batillaria</taxon>
    </lineage>
</organism>
<evidence type="ECO:0000256" key="24">
    <source>
        <dbReference type="ARBA" id="ARBA00046376"/>
    </source>
</evidence>
<comment type="subcellular location">
    <subcellularLocation>
        <location evidence="1">Lysosome membrane</location>
        <topology evidence="1">Multi-pass membrane protein</topology>
    </subcellularLocation>
</comment>
<evidence type="ECO:0000256" key="7">
    <source>
        <dbReference type="ARBA" id="ARBA00023228"/>
    </source>
</evidence>
<evidence type="ECO:0000256" key="18">
    <source>
        <dbReference type="ARBA" id="ARBA00044912"/>
    </source>
</evidence>
<dbReference type="PANTHER" id="PTHR23512">
    <property type="entry name" value="MAJOR FACILITATOR SUPERFAMILY DOMAIN-CONTAINING PROTEIN 1"/>
    <property type="match status" value="1"/>
</dbReference>
<dbReference type="Gene3D" id="1.20.1250.20">
    <property type="entry name" value="MFS general substrate transporter like domains"/>
    <property type="match status" value="2"/>
</dbReference>
<protein>
    <recommendedName>
        <fullName evidence="21">Lysosomal dipeptide transporter MFSD1</fullName>
    </recommendedName>
    <alternativeName>
        <fullName evidence="22">Major facilitator superfamily domain-containing protein 1</fullName>
    </alternativeName>
</protein>
<evidence type="ECO:0000256" key="17">
    <source>
        <dbReference type="ARBA" id="ARBA00044903"/>
    </source>
</evidence>
<accession>A0ABD0K7X8</accession>
<keyword evidence="7" id="KW-0458">Lysosome</keyword>
<keyword evidence="5 26" id="KW-1133">Transmembrane helix</keyword>
<comment type="catalytic activity">
    <reaction evidence="18">
        <text>L-histidyl-L-alpha-amino acid(out) = L-histidyl-L-alpha-amino acid(in)</text>
        <dbReference type="Rhea" id="RHEA:79379"/>
        <dbReference type="ChEBI" id="CHEBI:229964"/>
    </reaction>
</comment>
<evidence type="ECO:0000256" key="6">
    <source>
        <dbReference type="ARBA" id="ARBA00023136"/>
    </source>
</evidence>
<comment type="function">
    <text evidence="23">Lysosomal dipeptide uniporter that selectively exports lysine, arginine or histidine-containing dipeptides with a net positive charge from the lysosome lumen into the cytosol. Could play a role in a specific type of protein O-glycosylation indirectly regulating macrophages migration and tissue invasion. Also essential for liver homeostasis.</text>
</comment>
<keyword evidence="6 26" id="KW-0472">Membrane</keyword>
<dbReference type="GO" id="GO:0005765">
    <property type="term" value="C:lysosomal membrane"/>
    <property type="evidence" value="ECO:0007669"/>
    <property type="project" value="UniProtKB-SubCell"/>
</dbReference>
<keyword evidence="4 26" id="KW-0812">Transmembrane</keyword>
<evidence type="ECO:0000256" key="14">
    <source>
        <dbReference type="ARBA" id="ARBA00044898"/>
    </source>
</evidence>
<keyword evidence="3" id="KW-0813">Transport</keyword>
<feature type="transmembrane region" description="Helical" evidence="26">
    <location>
        <begin position="206"/>
        <end position="228"/>
    </location>
</feature>
<evidence type="ECO:0000256" key="22">
    <source>
        <dbReference type="ARBA" id="ARBA00045018"/>
    </source>
</evidence>
<comment type="catalytic activity">
    <reaction evidence="19">
        <text>L-alanyl-L-lysine(out) = L-alanyl-L-lysine(in)</text>
        <dbReference type="Rhea" id="RHEA:79415"/>
        <dbReference type="ChEBI" id="CHEBI:192470"/>
    </reaction>
</comment>
<comment type="catalytic activity">
    <reaction evidence="13">
        <text>L-alpha-aminoacyl-L-lysine(out) = L-alpha-aminoacyl-L-lysine(in)</text>
        <dbReference type="Rhea" id="RHEA:79383"/>
        <dbReference type="ChEBI" id="CHEBI:229966"/>
    </reaction>
</comment>
<evidence type="ECO:0000256" key="2">
    <source>
        <dbReference type="ARBA" id="ARBA00008335"/>
    </source>
</evidence>
<dbReference type="InterPro" id="IPR020846">
    <property type="entry name" value="MFS_dom"/>
</dbReference>
<evidence type="ECO:0000259" key="27">
    <source>
        <dbReference type="PROSITE" id="PS50850"/>
    </source>
</evidence>
<evidence type="ECO:0000256" key="23">
    <source>
        <dbReference type="ARBA" id="ARBA00045709"/>
    </source>
</evidence>
<comment type="catalytic activity">
    <reaction evidence="8">
        <text>L-lysyl-L-alanine(out) = L-lysyl-L-alanine(in)</text>
        <dbReference type="Rhea" id="RHEA:79399"/>
        <dbReference type="ChEBI" id="CHEBI:229954"/>
    </reaction>
</comment>
<name>A0ABD0K7X8_9CAEN</name>
<dbReference type="EMBL" id="JACVVK020000231">
    <property type="protein sequence ID" value="KAK7483182.1"/>
    <property type="molecule type" value="Genomic_DNA"/>
</dbReference>
<proteinExistence type="inferred from homology"/>
<comment type="catalytic activity">
    <reaction evidence="15">
        <text>L-arginyl-L-alpha-amino acid(out) = L-arginyl-L-alpha-amino acid(in)</text>
        <dbReference type="Rhea" id="RHEA:79371"/>
        <dbReference type="ChEBI" id="CHEBI:84315"/>
    </reaction>
</comment>
<comment type="catalytic activity">
    <reaction evidence="11">
        <text>L-alpha-aminoacyl-L-histidine(out) = L-alpha-aminoacyl-L-histidine(in)</text>
        <dbReference type="Rhea" id="RHEA:79375"/>
        <dbReference type="ChEBI" id="CHEBI:229967"/>
    </reaction>
</comment>
<reference evidence="28 29" key="1">
    <citation type="journal article" date="2023" name="Sci. Data">
        <title>Genome assembly of the Korean intertidal mud-creeper Batillaria attramentaria.</title>
        <authorList>
            <person name="Patra A.K."/>
            <person name="Ho P.T."/>
            <person name="Jun S."/>
            <person name="Lee S.J."/>
            <person name="Kim Y."/>
            <person name="Won Y.J."/>
        </authorList>
    </citation>
    <scope>NUCLEOTIDE SEQUENCE [LARGE SCALE GENOMIC DNA]</scope>
    <source>
        <strain evidence="28">Wonlab-2016</strain>
    </source>
</reference>
<dbReference type="Pfam" id="PF07690">
    <property type="entry name" value="MFS_1"/>
    <property type="match status" value="1"/>
</dbReference>
<feature type="region of interest" description="Disordered" evidence="25">
    <location>
        <begin position="442"/>
        <end position="464"/>
    </location>
</feature>
<evidence type="ECO:0000313" key="28">
    <source>
        <dbReference type="EMBL" id="KAK7483182.1"/>
    </source>
</evidence>
<comment type="similarity">
    <text evidence="2">Belongs to the major facilitator superfamily.</text>
</comment>
<evidence type="ECO:0000256" key="12">
    <source>
        <dbReference type="ARBA" id="ARBA00044891"/>
    </source>
</evidence>
<dbReference type="PANTHER" id="PTHR23512:SF3">
    <property type="entry name" value="MAJOR FACILITATOR SUPERFAMILY DOMAIN-CONTAINING PROTEIN 1"/>
    <property type="match status" value="1"/>
</dbReference>
<feature type="region of interest" description="Disordered" evidence="25">
    <location>
        <begin position="1"/>
        <end position="24"/>
    </location>
</feature>
<comment type="catalytic activity">
    <reaction evidence="9">
        <text>L-histidyl-glycine(out) = L-histidyl-glycine(in)</text>
        <dbReference type="Rhea" id="RHEA:79395"/>
        <dbReference type="ChEBI" id="CHEBI:229957"/>
    </reaction>
</comment>
<evidence type="ECO:0000256" key="8">
    <source>
        <dbReference type="ARBA" id="ARBA00044876"/>
    </source>
</evidence>
<evidence type="ECO:0000256" key="3">
    <source>
        <dbReference type="ARBA" id="ARBA00022448"/>
    </source>
</evidence>
<evidence type="ECO:0000256" key="1">
    <source>
        <dbReference type="ARBA" id="ARBA00004155"/>
    </source>
</evidence>
<feature type="transmembrane region" description="Helical" evidence="26">
    <location>
        <begin position="104"/>
        <end position="128"/>
    </location>
</feature>
<evidence type="ECO:0000256" key="4">
    <source>
        <dbReference type="ARBA" id="ARBA00022692"/>
    </source>
</evidence>
<evidence type="ECO:0000256" key="20">
    <source>
        <dbReference type="ARBA" id="ARBA00044924"/>
    </source>
</evidence>
<dbReference type="InterPro" id="IPR011701">
    <property type="entry name" value="MFS"/>
</dbReference>
<feature type="transmembrane region" description="Helical" evidence="26">
    <location>
        <begin position="411"/>
        <end position="429"/>
    </location>
</feature>
<evidence type="ECO:0000256" key="25">
    <source>
        <dbReference type="SAM" id="MobiDB-lite"/>
    </source>
</evidence>
<evidence type="ECO:0000256" key="19">
    <source>
        <dbReference type="ARBA" id="ARBA00044919"/>
    </source>
</evidence>
<feature type="transmembrane region" description="Helical" evidence="26">
    <location>
        <begin position="382"/>
        <end position="405"/>
    </location>
</feature>
<evidence type="ECO:0000256" key="13">
    <source>
        <dbReference type="ARBA" id="ARBA00044893"/>
    </source>
</evidence>
<comment type="caution">
    <text evidence="28">The sequence shown here is derived from an EMBL/GenBank/DDBJ whole genome shotgun (WGS) entry which is preliminary data.</text>
</comment>
<feature type="transmembrane region" description="Helical" evidence="26">
    <location>
        <begin position="325"/>
        <end position="347"/>
    </location>
</feature>
<comment type="catalytic activity">
    <reaction evidence="20">
        <text>L-lysyl-glycine(out) = L-lysyl-glycine(in)</text>
        <dbReference type="Rhea" id="RHEA:79407"/>
        <dbReference type="ChEBI" id="CHEBI:191202"/>
    </reaction>
</comment>
<comment type="catalytic activity">
    <reaction evidence="17">
        <text>L-arginyl-glycine(out) = L-arginyl-glycine(in)</text>
        <dbReference type="Rhea" id="RHEA:79391"/>
        <dbReference type="ChEBI" id="CHEBI:229955"/>
    </reaction>
</comment>
<dbReference type="CDD" id="cd17340">
    <property type="entry name" value="MFS_MFSD1"/>
    <property type="match status" value="1"/>
</dbReference>
<feature type="transmembrane region" description="Helical" evidence="26">
    <location>
        <begin position="76"/>
        <end position="98"/>
    </location>
</feature>
<feature type="transmembrane region" description="Helical" evidence="26">
    <location>
        <begin position="297"/>
        <end position="318"/>
    </location>
</feature>
<feature type="transmembrane region" description="Helical" evidence="26">
    <location>
        <begin position="353"/>
        <end position="375"/>
    </location>
</feature>
<feature type="transmembrane region" description="Helical" evidence="26">
    <location>
        <begin position="37"/>
        <end position="55"/>
    </location>
</feature>
<dbReference type="InterPro" id="IPR036259">
    <property type="entry name" value="MFS_trans_sf"/>
</dbReference>
<gene>
    <name evidence="28" type="ORF">BaRGS_00025586</name>
</gene>
<evidence type="ECO:0000313" key="29">
    <source>
        <dbReference type="Proteomes" id="UP001519460"/>
    </source>
</evidence>
<dbReference type="SUPFAM" id="SSF103473">
    <property type="entry name" value="MFS general substrate transporter"/>
    <property type="match status" value="1"/>
</dbReference>
<dbReference type="InterPro" id="IPR052187">
    <property type="entry name" value="MFSD1"/>
</dbReference>
<feature type="transmembrane region" description="Helical" evidence="26">
    <location>
        <begin position="258"/>
        <end position="285"/>
    </location>
</feature>
<evidence type="ECO:0000256" key="5">
    <source>
        <dbReference type="ARBA" id="ARBA00022989"/>
    </source>
</evidence>
<evidence type="ECO:0000256" key="21">
    <source>
        <dbReference type="ARBA" id="ARBA00044985"/>
    </source>
</evidence>
<evidence type="ECO:0000256" key="11">
    <source>
        <dbReference type="ARBA" id="ARBA00044884"/>
    </source>
</evidence>
<comment type="catalytic activity">
    <reaction evidence="16">
        <text>L-lysyl-L-lysine(out) = L-lysyl-L-lysine(in)</text>
        <dbReference type="Rhea" id="RHEA:79403"/>
        <dbReference type="ChEBI" id="CHEBI:229956"/>
    </reaction>
</comment>
<comment type="subunit">
    <text evidence="24">Homodimer. Interacts with lysosomal protein GLMP (via lumenal domain); the interaction starts while both proteins are still in the endoplasmic reticulum and is required for stabilization of MFSD1 in lysosomes but has no direct effect on its targeting to lysosomes or transporter activity.</text>
</comment>
<dbReference type="PROSITE" id="PS50850">
    <property type="entry name" value="MFS"/>
    <property type="match status" value="1"/>
</dbReference>
<sequence>MADEREPLLRNVQEDDEEKETACGTGPCDPKGCIHRYFPVLVIMCFLSFGSYFCYDNPAALQDNMLRDLELTEGQFMLFYSLYSWPNVILCFFGGFLIDRMFGVRLGAIIFSIFVTIGQVMFSLGSLFNSFTLMCAARFVFGVGGESLAVAQNTYAVKWFKGRELNMVFGLQLSFSRVGSTVNMNVMQPLYSFIDEHVHGYRCLGIALFVGAGMCVFSLLCALLLAFLDKRADRILQRQAVAGEGEQIRLLDVRFFPLSFWLISIICVAYYVAVFPFVGLGLVFFEMKFDMSPTQANAVNSLVYIISAVASPVFGFLIDRSGKNLFWVILGVTVTLGCHALLAFTFITPYVGMIVMGLAYSVLASALWPMVALIIPQHQLGTAYGIMQAIQNLGLAVISLVAGLIVDSKGYLVLEVFFMAWLCSPTLNLSAKRRQALREAEQARDEEEKLKKEIESEKGVNKVF</sequence>
<evidence type="ECO:0000256" key="15">
    <source>
        <dbReference type="ARBA" id="ARBA00044899"/>
    </source>
</evidence>
<comment type="catalytic activity">
    <reaction evidence="14">
        <text>L-aspartyl-L-lysine(out) = L-aspartyl-L-lysine(in)</text>
        <dbReference type="Rhea" id="RHEA:79411"/>
        <dbReference type="ChEBI" id="CHEBI:229953"/>
    </reaction>
</comment>
<evidence type="ECO:0000256" key="9">
    <source>
        <dbReference type="ARBA" id="ARBA00044878"/>
    </source>
</evidence>
<evidence type="ECO:0000256" key="26">
    <source>
        <dbReference type="SAM" id="Phobius"/>
    </source>
</evidence>
<feature type="domain" description="Major facilitator superfamily (MFS) profile" evidence="27">
    <location>
        <begin position="37"/>
        <end position="464"/>
    </location>
</feature>
<dbReference type="Proteomes" id="UP001519460">
    <property type="component" value="Unassembled WGS sequence"/>
</dbReference>
<comment type="catalytic activity">
    <reaction evidence="10">
        <text>L-alpha-aminoacyl-L-arginine(out) = L-alpha-aminoacyl-L-arginine(in)</text>
        <dbReference type="Rhea" id="RHEA:79367"/>
        <dbReference type="ChEBI" id="CHEBI:229968"/>
    </reaction>
</comment>
<dbReference type="AlphaFoldDB" id="A0ABD0K7X8"/>
<evidence type="ECO:0000256" key="16">
    <source>
        <dbReference type="ARBA" id="ARBA00044900"/>
    </source>
</evidence>
<keyword evidence="29" id="KW-1185">Reference proteome</keyword>
<comment type="catalytic activity">
    <reaction evidence="12">
        <text>L-lysyl-L-alpha-amino acid(out) = L-lysyl-L-alpha-amino acid(in)</text>
        <dbReference type="Rhea" id="RHEA:79387"/>
        <dbReference type="ChEBI" id="CHEBI:229965"/>
    </reaction>
</comment>